<dbReference type="HAMAP" id="MF_00048">
    <property type="entry name" value="UPF0102"/>
    <property type="match status" value="1"/>
</dbReference>
<dbReference type="Proteomes" id="UP000317909">
    <property type="component" value="Chromosome"/>
</dbReference>
<evidence type="ECO:0000256" key="1">
    <source>
        <dbReference type="ARBA" id="ARBA00006738"/>
    </source>
</evidence>
<name>A0A517TW11_9BACT</name>
<evidence type="ECO:0000256" key="2">
    <source>
        <dbReference type="HAMAP-Rule" id="MF_00048"/>
    </source>
</evidence>
<dbReference type="CDD" id="cd20736">
    <property type="entry name" value="PoNe_Nuclease"/>
    <property type="match status" value="1"/>
</dbReference>
<keyword evidence="4" id="KW-1185">Reference proteome</keyword>
<dbReference type="InterPro" id="IPR003509">
    <property type="entry name" value="UPF0102_YraN-like"/>
</dbReference>
<reference evidence="3 4" key="1">
    <citation type="submission" date="2019-02" db="EMBL/GenBank/DDBJ databases">
        <title>Deep-cultivation of Planctomycetes and their phenomic and genomic characterization uncovers novel biology.</title>
        <authorList>
            <person name="Wiegand S."/>
            <person name="Jogler M."/>
            <person name="Boedeker C."/>
            <person name="Pinto D."/>
            <person name="Vollmers J."/>
            <person name="Rivas-Marin E."/>
            <person name="Kohn T."/>
            <person name="Peeters S.H."/>
            <person name="Heuer A."/>
            <person name="Rast P."/>
            <person name="Oberbeckmann S."/>
            <person name="Bunk B."/>
            <person name="Jeske O."/>
            <person name="Meyerdierks A."/>
            <person name="Storesund J.E."/>
            <person name="Kallscheuer N."/>
            <person name="Luecker S."/>
            <person name="Lage O.M."/>
            <person name="Pohl T."/>
            <person name="Merkel B.J."/>
            <person name="Hornburger P."/>
            <person name="Mueller R.-W."/>
            <person name="Bruemmer F."/>
            <person name="Labrenz M."/>
            <person name="Spormann A.M."/>
            <person name="Op den Camp H."/>
            <person name="Overmann J."/>
            <person name="Amann R."/>
            <person name="Jetten M.S.M."/>
            <person name="Mascher T."/>
            <person name="Medema M.H."/>
            <person name="Devos D.P."/>
            <person name="Kaster A.-K."/>
            <person name="Ovreas L."/>
            <person name="Rohde M."/>
            <person name="Galperin M.Y."/>
            <person name="Jogler C."/>
        </authorList>
    </citation>
    <scope>NUCLEOTIDE SEQUENCE [LARGE SCALE GENOMIC DNA]</scope>
    <source>
        <strain evidence="3 4">I41</strain>
    </source>
</reference>
<dbReference type="Gene3D" id="3.40.1350.10">
    <property type="match status" value="1"/>
</dbReference>
<dbReference type="InterPro" id="IPR011335">
    <property type="entry name" value="Restrct_endonuc-II-like"/>
</dbReference>
<protein>
    <recommendedName>
        <fullName evidence="2">UPF0102 protein I41_17380</fullName>
    </recommendedName>
</protein>
<dbReference type="Pfam" id="PF02021">
    <property type="entry name" value="UPF0102"/>
    <property type="match status" value="1"/>
</dbReference>
<evidence type="ECO:0000313" key="4">
    <source>
        <dbReference type="Proteomes" id="UP000317909"/>
    </source>
</evidence>
<dbReference type="SUPFAM" id="SSF52980">
    <property type="entry name" value="Restriction endonuclease-like"/>
    <property type="match status" value="1"/>
</dbReference>
<accession>A0A517TW11</accession>
<dbReference type="PANTHER" id="PTHR34039:SF1">
    <property type="entry name" value="UPF0102 PROTEIN YRAN"/>
    <property type="match status" value="1"/>
</dbReference>
<dbReference type="AlphaFoldDB" id="A0A517TW11"/>
<comment type="similarity">
    <text evidence="1 2">Belongs to the UPF0102 family.</text>
</comment>
<dbReference type="PANTHER" id="PTHR34039">
    <property type="entry name" value="UPF0102 PROTEIN YRAN"/>
    <property type="match status" value="1"/>
</dbReference>
<dbReference type="KEGG" id="llh:I41_17380"/>
<proteinExistence type="inferred from homology"/>
<dbReference type="GO" id="GO:0003676">
    <property type="term" value="F:nucleic acid binding"/>
    <property type="evidence" value="ECO:0007669"/>
    <property type="project" value="InterPro"/>
</dbReference>
<evidence type="ECO:0000313" key="3">
    <source>
        <dbReference type="EMBL" id="QDT72558.1"/>
    </source>
</evidence>
<sequence>MSFKQWIADRWRPLSFGERGEVVAARCLRRQGYRIVVTRRRMRYGEIDISAVDGRTVVFVEVKTRRSASAVRPAIAVDSLRRQRMPRAANAFLKSHGLLQCCAGRLDIVEVVWPVDASRPTITHHVNAFPAEGTGQFFR</sequence>
<dbReference type="EMBL" id="CP036339">
    <property type="protein sequence ID" value="QDT72558.1"/>
    <property type="molecule type" value="Genomic_DNA"/>
</dbReference>
<organism evidence="3 4">
    <name type="scientific">Lacipirellula limnantheis</name>
    <dbReference type="NCBI Taxonomy" id="2528024"/>
    <lineage>
        <taxon>Bacteria</taxon>
        <taxon>Pseudomonadati</taxon>
        <taxon>Planctomycetota</taxon>
        <taxon>Planctomycetia</taxon>
        <taxon>Pirellulales</taxon>
        <taxon>Lacipirellulaceae</taxon>
        <taxon>Lacipirellula</taxon>
    </lineage>
</organism>
<dbReference type="InterPro" id="IPR011856">
    <property type="entry name" value="tRNA_endonuc-like_dom_sf"/>
</dbReference>
<gene>
    <name evidence="3" type="ORF">I41_17380</name>
</gene>